<dbReference type="GO" id="GO:0003700">
    <property type="term" value="F:DNA-binding transcription factor activity"/>
    <property type="evidence" value="ECO:0007669"/>
    <property type="project" value="InterPro"/>
</dbReference>
<dbReference type="InterPro" id="IPR036390">
    <property type="entry name" value="WH_DNA-bd_sf"/>
</dbReference>
<keyword evidence="7" id="KW-1185">Reference proteome</keyword>
<evidence type="ECO:0000256" key="2">
    <source>
        <dbReference type="ARBA" id="ARBA00023015"/>
    </source>
</evidence>
<dbReference type="AlphaFoldDB" id="K9UE49"/>
<protein>
    <submittedName>
        <fullName evidence="6">Transcriptional regulator</fullName>
    </submittedName>
</protein>
<feature type="domain" description="HTH lysR-type" evidence="5">
    <location>
        <begin position="1"/>
        <end position="58"/>
    </location>
</feature>
<dbReference type="Proteomes" id="UP000010366">
    <property type="component" value="Chromosome"/>
</dbReference>
<dbReference type="EMBL" id="CP003600">
    <property type="protein sequence ID" value="AFY93382.1"/>
    <property type="molecule type" value="Genomic_DNA"/>
</dbReference>
<evidence type="ECO:0000256" key="3">
    <source>
        <dbReference type="ARBA" id="ARBA00023125"/>
    </source>
</evidence>
<dbReference type="CDD" id="cd05466">
    <property type="entry name" value="PBP2_LTTR_substrate"/>
    <property type="match status" value="1"/>
</dbReference>
<dbReference type="PANTHER" id="PTHR30126">
    <property type="entry name" value="HTH-TYPE TRANSCRIPTIONAL REGULATOR"/>
    <property type="match status" value="1"/>
</dbReference>
<evidence type="ECO:0000256" key="4">
    <source>
        <dbReference type="ARBA" id="ARBA00023163"/>
    </source>
</evidence>
<dbReference type="Gene3D" id="3.40.190.10">
    <property type="entry name" value="Periplasmic binding protein-like II"/>
    <property type="match status" value="2"/>
</dbReference>
<evidence type="ECO:0000313" key="6">
    <source>
        <dbReference type="EMBL" id="AFY93382.1"/>
    </source>
</evidence>
<accession>K9UE49</accession>
<dbReference type="SUPFAM" id="SSF53850">
    <property type="entry name" value="Periplasmic binding protein-like II"/>
    <property type="match status" value="2"/>
</dbReference>
<dbReference type="KEGG" id="cmp:Cha6605_2306"/>
<keyword evidence="2" id="KW-0805">Transcription regulation</keyword>
<comment type="similarity">
    <text evidence="1">Belongs to the LysR transcriptional regulatory family.</text>
</comment>
<dbReference type="Gene3D" id="3.40.190.290">
    <property type="match status" value="1"/>
</dbReference>
<keyword evidence="4" id="KW-0804">Transcription</keyword>
<name>K9UE49_CHAP6</name>
<keyword evidence="3" id="KW-0238">DNA-binding</keyword>
<dbReference type="PANTHER" id="PTHR30126:SF39">
    <property type="entry name" value="HTH-TYPE TRANSCRIPTIONAL REGULATOR CYSL"/>
    <property type="match status" value="1"/>
</dbReference>
<dbReference type="Pfam" id="PF13379">
    <property type="entry name" value="NMT1_2"/>
    <property type="match status" value="1"/>
</dbReference>
<dbReference type="GO" id="GO:0000976">
    <property type="term" value="F:transcription cis-regulatory region binding"/>
    <property type="evidence" value="ECO:0007669"/>
    <property type="project" value="TreeGrafter"/>
</dbReference>
<dbReference type="PRINTS" id="PR00039">
    <property type="entry name" value="HTHLYSR"/>
</dbReference>
<dbReference type="eggNOG" id="COG0715">
    <property type="taxonomic scope" value="Bacteria"/>
</dbReference>
<dbReference type="OrthoDB" id="286202at2"/>
<evidence type="ECO:0000259" key="5">
    <source>
        <dbReference type="PROSITE" id="PS50931"/>
    </source>
</evidence>
<dbReference type="RefSeq" id="WP_015159532.1">
    <property type="nucleotide sequence ID" value="NC_019697.1"/>
</dbReference>
<dbReference type="STRING" id="1173020.Cha6605_2306"/>
<organism evidence="6 7">
    <name type="scientific">Chamaesiphon minutus (strain ATCC 27169 / PCC 6605)</name>
    <dbReference type="NCBI Taxonomy" id="1173020"/>
    <lineage>
        <taxon>Bacteria</taxon>
        <taxon>Bacillati</taxon>
        <taxon>Cyanobacteriota</taxon>
        <taxon>Cyanophyceae</taxon>
        <taxon>Gomontiellales</taxon>
        <taxon>Chamaesiphonaceae</taxon>
        <taxon>Chamaesiphon</taxon>
    </lineage>
</organism>
<dbReference type="PROSITE" id="PS50931">
    <property type="entry name" value="HTH_LYSR"/>
    <property type="match status" value="1"/>
</dbReference>
<dbReference type="Pfam" id="PF00126">
    <property type="entry name" value="HTH_1"/>
    <property type="match status" value="1"/>
</dbReference>
<evidence type="ECO:0000256" key="1">
    <source>
        <dbReference type="ARBA" id="ARBA00009437"/>
    </source>
</evidence>
<dbReference type="eggNOG" id="COG0583">
    <property type="taxonomic scope" value="Bacteria"/>
</dbReference>
<dbReference type="InterPro" id="IPR000847">
    <property type="entry name" value="LysR_HTH_N"/>
</dbReference>
<evidence type="ECO:0000313" key="7">
    <source>
        <dbReference type="Proteomes" id="UP000010366"/>
    </source>
</evidence>
<dbReference type="InterPro" id="IPR036388">
    <property type="entry name" value="WH-like_DNA-bd_sf"/>
</dbReference>
<dbReference type="FunFam" id="1.10.10.10:FF:000001">
    <property type="entry name" value="LysR family transcriptional regulator"/>
    <property type="match status" value="1"/>
</dbReference>
<dbReference type="InterPro" id="IPR005119">
    <property type="entry name" value="LysR_subst-bd"/>
</dbReference>
<dbReference type="PATRIC" id="fig|1173020.3.peg.2624"/>
<gene>
    <name evidence="6" type="ORF">Cha6605_2306</name>
</gene>
<dbReference type="Gene3D" id="1.10.10.10">
    <property type="entry name" value="Winged helix-like DNA-binding domain superfamily/Winged helix DNA-binding domain"/>
    <property type="match status" value="1"/>
</dbReference>
<reference evidence="6 7" key="1">
    <citation type="submission" date="2012-05" db="EMBL/GenBank/DDBJ databases">
        <title>Finished chromosome of genome of Chamaesiphon sp. PCC 6605.</title>
        <authorList>
            <consortium name="US DOE Joint Genome Institute"/>
            <person name="Gugger M."/>
            <person name="Coursin T."/>
            <person name="Rippka R."/>
            <person name="Tandeau De Marsac N."/>
            <person name="Huntemann M."/>
            <person name="Wei C.-L."/>
            <person name="Han J."/>
            <person name="Detter J.C."/>
            <person name="Han C."/>
            <person name="Tapia R."/>
            <person name="Chen A."/>
            <person name="Kyrpides N."/>
            <person name="Mavromatis K."/>
            <person name="Markowitz V."/>
            <person name="Szeto E."/>
            <person name="Ivanova N."/>
            <person name="Pagani I."/>
            <person name="Pati A."/>
            <person name="Goodwin L."/>
            <person name="Nordberg H.P."/>
            <person name="Cantor M.N."/>
            <person name="Hua S.X."/>
            <person name="Woyke T."/>
            <person name="Kerfeld C.A."/>
        </authorList>
    </citation>
    <scope>NUCLEOTIDE SEQUENCE [LARGE SCALE GENOMIC DNA]</scope>
    <source>
        <strain evidence="7">ATCC 27169 / PCC 6605</strain>
    </source>
</reference>
<dbReference type="HOGENOM" id="CLU_412026_0_0_3"/>
<dbReference type="Pfam" id="PF03466">
    <property type="entry name" value="LysR_substrate"/>
    <property type="match status" value="1"/>
</dbReference>
<proteinExistence type="inferred from homology"/>
<dbReference type="SUPFAM" id="SSF46785">
    <property type="entry name" value="Winged helix' DNA-binding domain"/>
    <property type="match status" value="1"/>
</dbReference>
<sequence>MEVYQIRVFLEVARHLSFTEAADVLNLTQPAVSAKIKSLETELGTPLFHRLGRKIQLTSVGEFLLKHGPKLIEVENDLLQEIERIGKGKSGTLKIGCTADIGNGWLPAKLFAYRQKYPNLQTQCHIFDSPELLYRSMTNNEIDLGCSDLSFADVAEISSIAIAPIHYALFVSPSHPLVTKKWVSLNDLKQHRWAISSPESPSRQVLEARLAEIGLSWADFPHVETVDTTSLMRVYLTQGAYLGFASNFEFQLDCQTGNLVAISLQEFALSGNIFLLTPKGIGDVHNLHHHKSPKSLRGAADLTPAQKFIELLQSDRKSSAPSKDRPIQMRSPSFALRSSSHHRPETITLSIGIQNGTIPAVTAGLIVQRLQLLSHFLPQDGRYSGTKFQIEWQDFATGAPIVTGLDSGKLNIGILGDYPLLLSALPDPDSDRYNTRLVSFVSSNPDGSGNAFIVPHQSKVETIADLRGQTIAVPLRSSAHGMVMRSLQAAHLLDEVDLISLDSIQAVKGFNFPLHLADSYAHFAPFHDVACRQGKFRHLIDDNLDRLPSFYGVVVNHDLADRYPEVVVAYLQALKAAQYWYHHTPSAPAQVAQWTRLELDLVTEILTGAYQSTPTARFFSETVIRPDWIALHIDRLSKIPNNQNLTQIDLERWIQPEFLHQT</sequence>